<feature type="region of interest" description="Disordered" evidence="1">
    <location>
        <begin position="191"/>
        <end position="212"/>
    </location>
</feature>
<accession>A0A0N1IMS7</accession>
<reference evidence="2 3" key="1">
    <citation type="journal article" date="2015" name="Nat. Commun.">
        <title>Outbred genome sequencing and CRISPR/Cas9 gene editing in butterflies.</title>
        <authorList>
            <person name="Li X."/>
            <person name="Fan D."/>
            <person name="Zhang W."/>
            <person name="Liu G."/>
            <person name="Zhang L."/>
            <person name="Zhao L."/>
            <person name="Fang X."/>
            <person name="Chen L."/>
            <person name="Dong Y."/>
            <person name="Chen Y."/>
            <person name="Ding Y."/>
            <person name="Zhao R."/>
            <person name="Feng M."/>
            <person name="Zhu Y."/>
            <person name="Feng Y."/>
            <person name="Jiang X."/>
            <person name="Zhu D."/>
            <person name="Xiang H."/>
            <person name="Feng X."/>
            <person name="Li S."/>
            <person name="Wang J."/>
            <person name="Zhang G."/>
            <person name="Kronforst M.R."/>
            <person name="Wang W."/>
        </authorList>
    </citation>
    <scope>NUCLEOTIDE SEQUENCE [LARGE SCALE GENOMIC DNA]</scope>
    <source>
        <strain evidence="2">Ya'a_city_454_Px</strain>
        <tissue evidence="2">Whole body</tissue>
    </source>
</reference>
<evidence type="ECO:0000313" key="2">
    <source>
        <dbReference type="EMBL" id="KPJ00929.1"/>
    </source>
</evidence>
<evidence type="ECO:0000313" key="3">
    <source>
        <dbReference type="Proteomes" id="UP000053268"/>
    </source>
</evidence>
<keyword evidence="3" id="KW-1185">Reference proteome</keyword>
<organism evidence="2 3">
    <name type="scientific">Papilio xuthus</name>
    <name type="common">Asian swallowtail butterfly</name>
    <dbReference type="NCBI Taxonomy" id="66420"/>
    <lineage>
        <taxon>Eukaryota</taxon>
        <taxon>Metazoa</taxon>
        <taxon>Ecdysozoa</taxon>
        <taxon>Arthropoda</taxon>
        <taxon>Hexapoda</taxon>
        <taxon>Insecta</taxon>
        <taxon>Pterygota</taxon>
        <taxon>Neoptera</taxon>
        <taxon>Endopterygota</taxon>
        <taxon>Lepidoptera</taxon>
        <taxon>Glossata</taxon>
        <taxon>Ditrysia</taxon>
        <taxon>Papilionoidea</taxon>
        <taxon>Papilionidae</taxon>
        <taxon>Papilioninae</taxon>
        <taxon>Papilio</taxon>
    </lineage>
</organism>
<dbReference type="EMBL" id="KQ459444">
    <property type="protein sequence ID" value="KPJ00929.1"/>
    <property type="molecule type" value="Genomic_DNA"/>
</dbReference>
<proteinExistence type="predicted"/>
<name>A0A0N1IMS7_PAPXU</name>
<gene>
    <name evidence="2" type="ORF">RR46_00865</name>
</gene>
<evidence type="ECO:0000256" key="1">
    <source>
        <dbReference type="SAM" id="MobiDB-lite"/>
    </source>
</evidence>
<dbReference type="Proteomes" id="UP000053268">
    <property type="component" value="Unassembled WGS sequence"/>
</dbReference>
<protein>
    <submittedName>
        <fullName evidence="2">Uncharacterized protein</fullName>
    </submittedName>
</protein>
<sequence length="212" mass="22397">MAARRCPSATHRHPSGTVGPRVPTLYIQYLGHKILKSFNPTNHYPLRHKLQSIGSIRSRSRSRSPPCVHISGVSSSHRQLAVIPCNRLPKLQTRPLCGGSPIPAYNPFSLRRLDRRGVAVAIAGGGPGGGVGPAAGGGRGRRMNVYGAGAGWGRGGGARGRGRGRHVSDNCQKLYGSVHCTRPIAELCRGGGGRGGQSRVAAPLPTTNYYNN</sequence>
<dbReference type="AlphaFoldDB" id="A0A0N1IMS7"/>